<evidence type="ECO:0000313" key="3">
    <source>
        <dbReference type="Proteomes" id="UP000282002"/>
    </source>
</evidence>
<protein>
    <submittedName>
        <fullName evidence="2">Uncharacterized protein</fullName>
    </submittedName>
</protein>
<keyword evidence="1" id="KW-0732">Signal</keyword>
<dbReference type="Proteomes" id="UP000282002">
    <property type="component" value="Chromosome"/>
</dbReference>
<reference evidence="2 3" key="1">
    <citation type="submission" date="2018-12" db="EMBL/GenBank/DDBJ databases">
        <title>Complete genome sequencing of Tabrizicola sp. K13M18.</title>
        <authorList>
            <person name="Bae J.-W."/>
        </authorList>
    </citation>
    <scope>NUCLEOTIDE SEQUENCE [LARGE SCALE GENOMIC DNA]</scope>
    <source>
        <strain evidence="2 3">K13M18</strain>
    </source>
</reference>
<feature type="signal peptide" evidence="1">
    <location>
        <begin position="1"/>
        <end position="21"/>
    </location>
</feature>
<keyword evidence="3" id="KW-1185">Reference proteome</keyword>
<feature type="chain" id="PRO_5019076022" evidence="1">
    <location>
        <begin position="22"/>
        <end position="139"/>
    </location>
</feature>
<dbReference type="EMBL" id="CP034328">
    <property type="protein sequence ID" value="AZL60252.1"/>
    <property type="molecule type" value="Genomic_DNA"/>
</dbReference>
<dbReference type="OrthoDB" id="7865151at2"/>
<proteinExistence type="predicted"/>
<gene>
    <name evidence="2" type="ORF">EI545_16335</name>
</gene>
<evidence type="ECO:0000256" key="1">
    <source>
        <dbReference type="SAM" id="SignalP"/>
    </source>
</evidence>
<organism evidence="2 3">
    <name type="scientific">Tabrizicola piscis</name>
    <dbReference type="NCBI Taxonomy" id="2494374"/>
    <lineage>
        <taxon>Bacteria</taxon>
        <taxon>Pseudomonadati</taxon>
        <taxon>Pseudomonadota</taxon>
        <taxon>Alphaproteobacteria</taxon>
        <taxon>Rhodobacterales</taxon>
        <taxon>Paracoccaceae</taxon>
        <taxon>Tabrizicola</taxon>
    </lineage>
</organism>
<dbReference type="KEGG" id="taw:EI545_16335"/>
<accession>A0A3S8U963</accession>
<sequence>MKRLLAAFAFAISLVGVAPLAAQDAAAPNPLETAEAKSTLTIANALITYGRANQDPLALLSGVQMMVKAAAGTTIESAGKPMDLGAVLDEAVAMAPDDALIVARADVLRDEAETKTRGVCYWEYWCDYYGYCEYWYVCY</sequence>
<evidence type="ECO:0000313" key="2">
    <source>
        <dbReference type="EMBL" id="AZL60252.1"/>
    </source>
</evidence>
<dbReference type="RefSeq" id="WP_125326444.1">
    <property type="nucleotide sequence ID" value="NZ_CP034328.1"/>
</dbReference>
<dbReference type="AlphaFoldDB" id="A0A3S8U963"/>
<name>A0A3S8U963_9RHOB</name>